<dbReference type="EC" id="2.7.13.3" evidence="2"/>
<evidence type="ECO:0000256" key="4">
    <source>
        <dbReference type="ARBA" id="ARBA00022777"/>
    </source>
</evidence>
<dbReference type="PANTHER" id="PTHR24421:SF10">
    <property type="entry name" value="NITRATE_NITRITE SENSOR PROTEIN NARQ"/>
    <property type="match status" value="1"/>
</dbReference>
<dbReference type="Gene3D" id="3.30.565.10">
    <property type="entry name" value="Histidine kinase-like ATPase, C-terminal domain"/>
    <property type="match status" value="1"/>
</dbReference>
<dbReference type="GO" id="GO:0004673">
    <property type="term" value="F:protein histidine kinase activity"/>
    <property type="evidence" value="ECO:0007669"/>
    <property type="project" value="UniProtKB-EC"/>
</dbReference>
<dbReference type="InterPro" id="IPR019734">
    <property type="entry name" value="TPR_rpt"/>
</dbReference>
<comment type="caution">
    <text evidence="9">The sequence shown here is derived from an EMBL/GenBank/DDBJ whole genome shotgun (WGS) entry which is preliminary data.</text>
</comment>
<dbReference type="SMART" id="SM00028">
    <property type="entry name" value="TPR"/>
    <property type="match status" value="3"/>
</dbReference>
<dbReference type="EMBL" id="RCZH01000012">
    <property type="protein sequence ID" value="TPG37918.1"/>
    <property type="molecule type" value="Genomic_DNA"/>
</dbReference>
<feature type="domain" description="Histidine kinase/HSP90-like ATPase" evidence="8">
    <location>
        <begin position="488"/>
        <end position="574"/>
    </location>
</feature>
<evidence type="ECO:0000256" key="2">
    <source>
        <dbReference type="ARBA" id="ARBA00012438"/>
    </source>
</evidence>
<protein>
    <recommendedName>
        <fullName evidence="2">histidine kinase</fullName>
        <ecNumber evidence="2">2.7.13.3</ecNumber>
    </recommendedName>
</protein>
<proteinExistence type="predicted"/>
<evidence type="ECO:0000256" key="1">
    <source>
        <dbReference type="ARBA" id="ARBA00000085"/>
    </source>
</evidence>
<dbReference type="OrthoDB" id="943406at2"/>
<keyword evidence="3" id="KW-0808">Transferase</keyword>
<dbReference type="InterPro" id="IPR011990">
    <property type="entry name" value="TPR-like_helical_dom_sf"/>
</dbReference>
<dbReference type="PROSITE" id="PS50005">
    <property type="entry name" value="TPR"/>
    <property type="match status" value="1"/>
</dbReference>
<dbReference type="GO" id="GO:0005524">
    <property type="term" value="F:ATP binding"/>
    <property type="evidence" value="ECO:0007669"/>
    <property type="project" value="UniProtKB-KW"/>
</dbReference>
<dbReference type="InterPro" id="IPR003594">
    <property type="entry name" value="HATPase_dom"/>
</dbReference>
<keyword evidence="7" id="KW-1133">Transmembrane helix</keyword>
<dbReference type="Proteomes" id="UP000319700">
    <property type="component" value="Unassembled WGS sequence"/>
</dbReference>
<keyword evidence="7" id="KW-0812">Transmembrane</keyword>
<dbReference type="PROSITE" id="PS51257">
    <property type="entry name" value="PROKAR_LIPOPROTEIN"/>
    <property type="match status" value="1"/>
</dbReference>
<dbReference type="InterPro" id="IPR050482">
    <property type="entry name" value="Sensor_HK_TwoCompSys"/>
</dbReference>
<keyword evidence="6" id="KW-0802">TPR repeat</keyword>
<evidence type="ECO:0000313" key="10">
    <source>
        <dbReference type="Proteomes" id="UP000319700"/>
    </source>
</evidence>
<dbReference type="AlphaFoldDB" id="A0A502EJN7"/>
<evidence type="ECO:0000313" key="9">
    <source>
        <dbReference type="EMBL" id="TPG37918.1"/>
    </source>
</evidence>
<evidence type="ECO:0000256" key="7">
    <source>
        <dbReference type="SAM" id="Phobius"/>
    </source>
</evidence>
<dbReference type="SUPFAM" id="SSF55874">
    <property type="entry name" value="ATPase domain of HSP90 chaperone/DNA topoisomerase II/histidine kinase"/>
    <property type="match status" value="1"/>
</dbReference>
<dbReference type="Pfam" id="PF02518">
    <property type="entry name" value="HATPase_c"/>
    <property type="match status" value="1"/>
</dbReference>
<feature type="repeat" description="TPR" evidence="6">
    <location>
        <begin position="197"/>
        <end position="230"/>
    </location>
</feature>
<keyword evidence="9" id="KW-0547">Nucleotide-binding</keyword>
<dbReference type="SUPFAM" id="SSF48452">
    <property type="entry name" value="TPR-like"/>
    <property type="match status" value="2"/>
</dbReference>
<keyword evidence="9" id="KW-0067">ATP-binding</keyword>
<dbReference type="Pfam" id="PF13424">
    <property type="entry name" value="TPR_12"/>
    <property type="match status" value="1"/>
</dbReference>
<comment type="catalytic activity">
    <reaction evidence="1">
        <text>ATP + protein L-histidine = ADP + protein N-phospho-L-histidine.</text>
        <dbReference type="EC" id="2.7.13.3"/>
    </reaction>
</comment>
<dbReference type="InterPro" id="IPR036890">
    <property type="entry name" value="HATPase_C_sf"/>
</dbReference>
<evidence type="ECO:0000259" key="8">
    <source>
        <dbReference type="Pfam" id="PF02518"/>
    </source>
</evidence>
<dbReference type="PANTHER" id="PTHR24421">
    <property type="entry name" value="NITRATE/NITRITE SENSOR PROTEIN NARX-RELATED"/>
    <property type="match status" value="1"/>
</dbReference>
<evidence type="ECO:0000256" key="3">
    <source>
        <dbReference type="ARBA" id="ARBA00022679"/>
    </source>
</evidence>
<accession>A0A502EJN7</accession>
<gene>
    <name evidence="9" type="ORF">EAH81_18535</name>
</gene>
<evidence type="ECO:0000256" key="6">
    <source>
        <dbReference type="PROSITE-ProRule" id="PRU00339"/>
    </source>
</evidence>
<feature type="transmembrane region" description="Helical" evidence="7">
    <location>
        <begin position="352"/>
        <end position="372"/>
    </location>
</feature>
<dbReference type="GO" id="GO:0000160">
    <property type="term" value="P:phosphorelay signal transduction system"/>
    <property type="evidence" value="ECO:0007669"/>
    <property type="project" value="UniProtKB-KW"/>
</dbReference>
<keyword evidence="7" id="KW-0472">Membrane</keyword>
<organism evidence="9 10">
    <name type="scientific">Flavobacterium pectinovorum</name>
    <dbReference type="NCBI Taxonomy" id="29533"/>
    <lineage>
        <taxon>Bacteria</taxon>
        <taxon>Pseudomonadati</taxon>
        <taxon>Bacteroidota</taxon>
        <taxon>Flavobacteriia</taxon>
        <taxon>Flavobacteriales</taxon>
        <taxon>Flavobacteriaceae</taxon>
        <taxon>Flavobacterium</taxon>
    </lineage>
</organism>
<sequence length="575" mass="67247">MIPQRLRTLLFILFSFLFFFSCQRKDCKISKSKNTKAEVKKLISIADYLFYNNDKLDSAFYYYNKAKFICNPITDADNYVSTLNRMAEIQQVHGDYAGSETTISEALPYLKYVKKAPQIWNSYIIQSINYLNTYDYKNALLYNQKALKVATEEWRKLAAKNNIAVIFMEEGKYKESLQIFLSLITKKEVVNDYLFQGKALDNIGFCYFKTNNPTRALEYFNKSLQLRTTRNKPFDLGKSYMHFAKFYEKSNPSLAKKYMLFSYEKFTCINNVDERLSLLKLIITNSSNKELKKYAIIYVNLTDSVFEIRQKAKNQFARIKYDSKKEKDENLKLKTHKVENELQLERQKNRNIISYIIIVLSISLIIVLYFYLTSRGNREKIEATYKSETRIAKKLHDELANDIYHTMVFAESKNLSLPENKEQLLNNLDIIYSRTRDISTENNLNITSEKYTFYLEEMISGFNTSNINLVLNGIEAIPWNEIEKNKKVTVYRVLQELLVNMKKYSNATLVGITFKKTDNDIIVIYTDNGKGIDLNTINFKNGLHNVENRIIAIKGIIDIDSAPDKGFKVFFKFPI</sequence>
<keyword evidence="5" id="KW-0902">Two-component regulatory system</keyword>
<keyword evidence="10" id="KW-1185">Reference proteome</keyword>
<keyword evidence="4" id="KW-0418">Kinase</keyword>
<reference evidence="9 10" key="1">
    <citation type="journal article" date="2019" name="Environ. Microbiol.">
        <title>Species interactions and distinct microbial communities in high Arctic permafrost affected cryosols are associated with the CH4 and CO2 gas fluxes.</title>
        <authorList>
            <person name="Altshuler I."/>
            <person name="Hamel J."/>
            <person name="Turney S."/>
            <person name="Magnuson E."/>
            <person name="Levesque R."/>
            <person name="Greer C."/>
            <person name="Whyte L.G."/>
        </authorList>
    </citation>
    <scope>NUCLEOTIDE SEQUENCE [LARGE SCALE GENOMIC DNA]</scope>
    <source>
        <strain evidence="9 10">42</strain>
    </source>
</reference>
<dbReference type="Gene3D" id="1.25.40.10">
    <property type="entry name" value="Tetratricopeptide repeat domain"/>
    <property type="match status" value="2"/>
</dbReference>
<name>A0A502EJN7_9FLAO</name>
<evidence type="ECO:0000256" key="5">
    <source>
        <dbReference type="ARBA" id="ARBA00023012"/>
    </source>
</evidence>